<protein>
    <submittedName>
        <fullName evidence="1">Uncharacterized protein</fullName>
    </submittedName>
</protein>
<dbReference type="InParanoid" id="K5UVA2"/>
<reference evidence="1 2" key="1">
    <citation type="journal article" date="2012" name="BMC Genomics">
        <title>Comparative genomics of the white-rot fungi, Phanerochaete carnosa and P. chrysosporium, to elucidate the genetic basis of the distinct wood types they colonize.</title>
        <authorList>
            <person name="Suzuki H."/>
            <person name="MacDonald J."/>
            <person name="Syed K."/>
            <person name="Salamov A."/>
            <person name="Hori C."/>
            <person name="Aerts A."/>
            <person name="Henrissat B."/>
            <person name="Wiebenga A."/>
            <person name="vanKuyk P.A."/>
            <person name="Barry K."/>
            <person name="Lindquist E."/>
            <person name="LaButti K."/>
            <person name="Lapidus A."/>
            <person name="Lucas S."/>
            <person name="Coutinho P."/>
            <person name="Gong Y."/>
            <person name="Samejima M."/>
            <person name="Mahadevan R."/>
            <person name="Abou-Zaid M."/>
            <person name="de Vries R.P."/>
            <person name="Igarashi K."/>
            <person name="Yadav J.S."/>
            <person name="Grigoriev I.V."/>
            <person name="Master E.R."/>
        </authorList>
    </citation>
    <scope>NUCLEOTIDE SEQUENCE [LARGE SCALE GENOMIC DNA]</scope>
    <source>
        <strain evidence="1 2">HHB-10118-sp</strain>
    </source>
</reference>
<name>K5UVA2_PHACS</name>
<dbReference type="HOGENOM" id="CLU_2307049_0_0_1"/>
<dbReference type="EMBL" id="JH930473">
    <property type="protein sequence ID" value="EKM53926.1"/>
    <property type="molecule type" value="Genomic_DNA"/>
</dbReference>
<keyword evidence="2" id="KW-1185">Reference proteome</keyword>
<dbReference type="AlphaFoldDB" id="K5UVA2"/>
<dbReference type="GeneID" id="18916850"/>
<gene>
    <name evidence="1" type="ORF">PHACADRAFT_257433</name>
</gene>
<dbReference type="OrthoDB" id="2804728at2759"/>
<evidence type="ECO:0000313" key="2">
    <source>
        <dbReference type="Proteomes" id="UP000008370"/>
    </source>
</evidence>
<dbReference type="Proteomes" id="UP000008370">
    <property type="component" value="Unassembled WGS sequence"/>
</dbReference>
<accession>K5UVA2</accession>
<organism evidence="1 2">
    <name type="scientific">Phanerochaete carnosa (strain HHB-10118-sp)</name>
    <name type="common">White-rot fungus</name>
    <name type="synonym">Peniophora carnosa</name>
    <dbReference type="NCBI Taxonomy" id="650164"/>
    <lineage>
        <taxon>Eukaryota</taxon>
        <taxon>Fungi</taxon>
        <taxon>Dikarya</taxon>
        <taxon>Basidiomycota</taxon>
        <taxon>Agaricomycotina</taxon>
        <taxon>Agaricomycetes</taxon>
        <taxon>Polyporales</taxon>
        <taxon>Phanerochaetaceae</taxon>
        <taxon>Phanerochaete</taxon>
    </lineage>
</organism>
<dbReference type="RefSeq" id="XP_007396636.1">
    <property type="nucleotide sequence ID" value="XM_007396574.1"/>
</dbReference>
<evidence type="ECO:0000313" key="1">
    <source>
        <dbReference type="EMBL" id="EKM53926.1"/>
    </source>
</evidence>
<dbReference type="KEGG" id="pco:PHACADRAFT_257433"/>
<sequence length="100" mass="11629">MCHVTFWLAEHDPLVPLSCYIDTVRNANDDHGWMAISWVCRRWRAVVLNAPVLWTNIHVTDPMEPVKAYLERSQDMPLSILGKLRFKKEDKIQRIAGPDT</sequence>
<proteinExistence type="predicted"/>